<dbReference type="Pfam" id="PF13487">
    <property type="entry name" value="HD_5"/>
    <property type="match status" value="1"/>
</dbReference>
<dbReference type="EMBL" id="CP027059">
    <property type="protein sequence ID" value="UQZ81977.1"/>
    <property type="molecule type" value="Genomic_DNA"/>
</dbReference>
<keyword evidence="2" id="KW-0378">Hydrolase</keyword>
<dbReference type="InterPro" id="IPR003607">
    <property type="entry name" value="HD/PDEase_dom"/>
</dbReference>
<evidence type="ECO:0000313" key="2">
    <source>
        <dbReference type="EMBL" id="UQZ81977.1"/>
    </source>
</evidence>
<reference evidence="2" key="2">
    <citation type="journal article" date="2021" name="J Anim Sci Technol">
        <title>Complete genome sequence of Paenibacillus konkukensis sp. nov. SK3146 as a potential probiotic strain.</title>
        <authorList>
            <person name="Jung H.I."/>
            <person name="Park S."/>
            <person name="Niu K.M."/>
            <person name="Lee S.W."/>
            <person name="Kothari D."/>
            <person name="Yi K.J."/>
            <person name="Kim S.K."/>
        </authorList>
    </citation>
    <scope>NUCLEOTIDE SEQUENCE</scope>
    <source>
        <strain evidence="2">SK3146</strain>
    </source>
</reference>
<dbReference type="CDD" id="cd00077">
    <property type="entry name" value="HDc"/>
    <property type="match status" value="1"/>
</dbReference>
<keyword evidence="3" id="KW-1185">Reference proteome</keyword>
<evidence type="ECO:0000313" key="3">
    <source>
        <dbReference type="Proteomes" id="UP001057134"/>
    </source>
</evidence>
<dbReference type="PANTHER" id="PTHR43155">
    <property type="entry name" value="CYCLIC DI-GMP PHOSPHODIESTERASE PA4108-RELATED"/>
    <property type="match status" value="1"/>
</dbReference>
<proteinExistence type="predicted"/>
<dbReference type="Proteomes" id="UP001057134">
    <property type="component" value="Chromosome"/>
</dbReference>
<dbReference type="SMART" id="SM00471">
    <property type="entry name" value="HDc"/>
    <property type="match status" value="1"/>
</dbReference>
<dbReference type="SUPFAM" id="SSF109604">
    <property type="entry name" value="HD-domain/PDEase-like"/>
    <property type="match status" value="1"/>
</dbReference>
<dbReference type="RefSeq" id="WP_249864167.1">
    <property type="nucleotide sequence ID" value="NZ_CP027059.1"/>
</dbReference>
<organism evidence="2 3">
    <name type="scientific">Paenibacillus konkukensis</name>
    <dbReference type="NCBI Taxonomy" id="2020716"/>
    <lineage>
        <taxon>Bacteria</taxon>
        <taxon>Bacillati</taxon>
        <taxon>Bacillota</taxon>
        <taxon>Bacilli</taxon>
        <taxon>Bacillales</taxon>
        <taxon>Paenibacillaceae</taxon>
        <taxon>Paenibacillus</taxon>
    </lineage>
</organism>
<accession>A0ABY4RIH1</accession>
<protein>
    <submittedName>
        <fullName evidence="2">Cyclic di-GMP phosphodiesterase response regulator RpfG</fullName>
        <ecNumber evidence="2">3.1.4.52</ecNumber>
    </submittedName>
</protein>
<dbReference type="InterPro" id="IPR037522">
    <property type="entry name" value="HD_GYP_dom"/>
</dbReference>
<gene>
    <name evidence="2" type="primary">rpfG_1</name>
    <name evidence="2" type="ORF">SK3146_01134</name>
</gene>
<dbReference type="PROSITE" id="PS51832">
    <property type="entry name" value="HD_GYP"/>
    <property type="match status" value="1"/>
</dbReference>
<dbReference type="GO" id="GO:0071111">
    <property type="term" value="F:cyclic-guanylate-specific phosphodiesterase activity"/>
    <property type="evidence" value="ECO:0007669"/>
    <property type="project" value="UniProtKB-EC"/>
</dbReference>
<reference evidence="2" key="1">
    <citation type="submission" date="2018-02" db="EMBL/GenBank/DDBJ databases">
        <authorList>
            <person name="Kim S.-K."/>
            <person name="Jung H.-I."/>
            <person name="Lee S.-W."/>
        </authorList>
    </citation>
    <scope>NUCLEOTIDE SEQUENCE</scope>
    <source>
        <strain evidence="2">SK3146</strain>
    </source>
</reference>
<name>A0ABY4RIH1_9BACL</name>
<sequence>MRLIPTRSCVPGMKLGKCIFNEEGIILLKEHAQLSQTLINRLQQLGIDFLYIEDEATADVVIEEPISDETRIKALSEIRNHFKMIVESSGKAKFSKSQFMGKAFGNVMKMIMDDLDSRESPLIMLLNMNVLNNYLYQHSLNVCIYATMLGMAYGYGRDELATIGLGGLLHDIGKTKINPDIIKKAGPLSAEEKAEVQKHAEFGFKLLKDEPNIPLLAAHCAFQHHERLDGSGYPRGIKDNEIHEYAKWIAIVDSYDSMTTHRPHRLAMLPHQAMEVLFAGVGTLYEHKKVALFRDNVAIYPLGLTVTLSTGEKGVVVRINPAVPQRPTVRVLEEADGRKLTQLYEIDLSEKLTVFVSKVDEWGTS</sequence>
<dbReference type="EC" id="3.1.4.52" evidence="2"/>
<evidence type="ECO:0000259" key="1">
    <source>
        <dbReference type="PROSITE" id="PS51832"/>
    </source>
</evidence>
<dbReference type="Gene3D" id="1.10.3210.10">
    <property type="entry name" value="Hypothetical protein af1432"/>
    <property type="match status" value="1"/>
</dbReference>
<dbReference type="PANTHER" id="PTHR43155:SF2">
    <property type="entry name" value="CYCLIC DI-GMP PHOSPHODIESTERASE PA4108"/>
    <property type="match status" value="1"/>
</dbReference>
<feature type="domain" description="HD-GYP" evidence="1">
    <location>
        <begin position="113"/>
        <end position="309"/>
    </location>
</feature>